<dbReference type="PANTHER" id="PTHR42693:SF43">
    <property type="entry name" value="BLL2667 PROTEIN"/>
    <property type="match status" value="1"/>
</dbReference>
<dbReference type="EMBL" id="CP001618">
    <property type="protein sequence ID" value="ACQ79024.1"/>
    <property type="molecule type" value="Genomic_DNA"/>
</dbReference>
<dbReference type="STRING" id="471853.Bcav_0763"/>
<dbReference type="Gene3D" id="3.40.720.10">
    <property type="entry name" value="Alkaline Phosphatase, subunit A"/>
    <property type="match status" value="1"/>
</dbReference>
<dbReference type="Gene3D" id="3.30.1120.10">
    <property type="match status" value="1"/>
</dbReference>
<protein>
    <submittedName>
        <fullName evidence="3">Sulfatase</fullName>
    </submittedName>
</protein>
<evidence type="ECO:0000313" key="3">
    <source>
        <dbReference type="EMBL" id="ACQ79024.1"/>
    </source>
</evidence>
<reference evidence="3 4" key="1">
    <citation type="journal article" date="2009" name="Stand. Genomic Sci.">
        <title>Complete genome sequence of Beutenbergia cavernae type strain (HKI 0122).</title>
        <authorList>
            <person name="Land M."/>
            <person name="Pukall R."/>
            <person name="Abt B."/>
            <person name="Goker M."/>
            <person name="Rohde M."/>
            <person name="Glavina Del Rio T."/>
            <person name="Tice H."/>
            <person name="Copeland A."/>
            <person name="Cheng J.F."/>
            <person name="Lucas S."/>
            <person name="Chen F."/>
            <person name="Nolan M."/>
            <person name="Bruce D."/>
            <person name="Goodwin L."/>
            <person name="Pitluck S."/>
            <person name="Ivanova N."/>
            <person name="Mavromatis K."/>
            <person name="Ovchinnikova G."/>
            <person name="Pati A."/>
            <person name="Chen A."/>
            <person name="Palaniappan K."/>
            <person name="Hauser L."/>
            <person name="Chang Y.J."/>
            <person name="Jefferies C.C."/>
            <person name="Saunders E."/>
            <person name="Brettin T."/>
            <person name="Detter J.C."/>
            <person name="Han C."/>
            <person name="Chain P."/>
            <person name="Bristow J."/>
            <person name="Eisen J.A."/>
            <person name="Markowitz V."/>
            <person name="Hugenholtz P."/>
            <person name="Kyrpides N.C."/>
            <person name="Klenk H.P."/>
            <person name="Lapidus A."/>
        </authorList>
    </citation>
    <scope>NUCLEOTIDE SEQUENCE [LARGE SCALE GENOMIC DNA]</scope>
    <source>
        <strain evidence="4">ATCC BAA-8 / DSM 12333 / NBRC 16432</strain>
    </source>
</reference>
<dbReference type="AlphaFoldDB" id="C5BYR6"/>
<dbReference type="Pfam" id="PF00884">
    <property type="entry name" value="Sulfatase"/>
    <property type="match status" value="1"/>
</dbReference>
<keyword evidence="4" id="KW-1185">Reference proteome</keyword>
<accession>C5BYR6</accession>
<evidence type="ECO:0000313" key="4">
    <source>
        <dbReference type="Proteomes" id="UP000007962"/>
    </source>
</evidence>
<dbReference type="RefSeq" id="WP_012725804.1">
    <property type="nucleotide sequence ID" value="NC_012669.1"/>
</dbReference>
<dbReference type="CDD" id="cd16025">
    <property type="entry name" value="PAS_like"/>
    <property type="match status" value="1"/>
</dbReference>
<sequence>MTTNDRASRTVLPIPDQRYAGAFTYDATDADTTFPAVPRVTAPDGAANVLVILLDDVGFGASRAFGGPVNMPTAERLAAGGLKYTRFHTTALCSPTRAAMLSGRNHHTVGMGSITETATNAPGYNSVRPNTCAPVAEVLRLNGFSTAQFGKCHEVPAWETSGVGPFDHWPSPGNGFEYFYGFTAGETNQYYPAIRQGTSPVEQAKLPEEGYHFMEDMTDQAINWIKQQKALAPDRPFFTYFAPGATHMPHHVPKEWADKYKGQFDDGWEALRERTIARQKELGVVPQDADLTAPSEGIPNWDDQPEDLKKVLRRQMENYAGFLEFADFHTGRLIDSLDELGILEDTLVYYIIGDNGASAEGGEVGSFNGVAGTNGGADLMTTEYMLEHLGEWGGVESYPHYSIAWAHGLNAPYQWTKQVASHWGGTRNGTIVHWPNGFESKGELRHQFTHVIDLAPTIFEAAKVPAPVLVHGVTQEPLHGYSMTYSFDEGDAPETHTTQYFEMFTNRGIYHNGWSAVTKHHTPWDTQMGQHGGSFADDRWELYDGSTDWTQAHDLAKEQPEKLEELKKIFMIQAARFNVYPLDDRTAERLVPGLAHRPTLVKGKELVLFEGMSGLTENVMLDLKAKSFSITAQVQVAEAGGRGVLLSQGGRTGGWALFLDADGHLVYTYSFVGVIEYTARSAEPVVAGEHQLRIEFAYDGGGFGKGGLASLYIDGEPVGEGRVERTHITLYSFDETTDVGRDTGSPVVSAYGARDNGFKGRIEWIKVVQGDDDHSHLVPSHITLEALMAQQ</sequence>
<dbReference type="SUPFAM" id="SSF49899">
    <property type="entry name" value="Concanavalin A-like lectins/glucanases"/>
    <property type="match status" value="1"/>
</dbReference>
<dbReference type="Proteomes" id="UP000007962">
    <property type="component" value="Chromosome"/>
</dbReference>
<dbReference type="OrthoDB" id="9777306at2"/>
<evidence type="ECO:0000259" key="2">
    <source>
        <dbReference type="Pfam" id="PF00884"/>
    </source>
</evidence>
<dbReference type="eggNOG" id="COG3119">
    <property type="taxonomic scope" value="Bacteria"/>
</dbReference>
<evidence type="ECO:0000256" key="1">
    <source>
        <dbReference type="ARBA" id="ARBA00008779"/>
    </source>
</evidence>
<dbReference type="InterPro" id="IPR017850">
    <property type="entry name" value="Alkaline_phosphatase_core_sf"/>
</dbReference>
<proteinExistence type="inferred from homology"/>
<dbReference type="KEGG" id="bcv:Bcav_0763"/>
<dbReference type="InterPro" id="IPR050738">
    <property type="entry name" value="Sulfatase"/>
</dbReference>
<organism evidence="3 4">
    <name type="scientific">Beutenbergia cavernae (strain ATCC BAA-8 / DSM 12333 / CCUG 43141 / JCM 11478 / NBRC 16432 / NCIMB 13614 / HKI 0122)</name>
    <dbReference type="NCBI Taxonomy" id="471853"/>
    <lineage>
        <taxon>Bacteria</taxon>
        <taxon>Bacillati</taxon>
        <taxon>Actinomycetota</taxon>
        <taxon>Actinomycetes</taxon>
        <taxon>Micrococcales</taxon>
        <taxon>Beutenbergiaceae</taxon>
        <taxon>Beutenbergia</taxon>
    </lineage>
</organism>
<dbReference type="SUPFAM" id="SSF53649">
    <property type="entry name" value="Alkaline phosphatase-like"/>
    <property type="match status" value="1"/>
</dbReference>
<gene>
    <name evidence="3" type="ordered locus">Bcav_0763</name>
</gene>
<comment type="similarity">
    <text evidence="1">Belongs to the sulfatase family.</text>
</comment>
<feature type="domain" description="Sulfatase N-terminal" evidence="2">
    <location>
        <begin position="48"/>
        <end position="463"/>
    </location>
</feature>
<dbReference type="InterPro" id="IPR013320">
    <property type="entry name" value="ConA-like_dom_sf"/>
</dbReference>
<dbReference type="InterPro" id="IPR000917">
    <property type="entry name" value="Sulfatase_N"/>
</dbReference>
<name>C5BYR6_BEUC1</name>
<dbReference type="PANTHER" id="PTHR42693">
    <property type="entry name" value="ARYLSULFATASE FAMILY MEMBER"/>
    <property type="match status" value="1"/>
</dbReference>
<dbReference type="HOGENOM" id="CLU_006332_11_0_11"/>